<sequence length="106" mass="11462">MGTLVYFFSSKMCHHDCHYCVTGVTLQPAPLHLKCCCWSVCVLTCEPIAVLHSTCTQHCSRKLVLIGGEACLSLKTTCSRWVPGVLLGGAFATVTRKTCGSSLHLC</sequence>
<organism evidence="1 2">
    <name type="scientific">Synaphobranchus kaupii</name>
    <name type="common">Kaup's arrowtooth eel</name>
    <dbReference type="NCBI Taxonomy" id="118154"/>
    <lineage>
        <taxon>Eukaryota</taxon>
        <taxon>Metazoa</taxon>
        <taxon>Chordata</taxon>
        <taxon>Craniata</taxon>
        <taxon>Vertebrata</taxon>
        <taxon>Euteleostomi</taxon>
        <taxon>Actinopterygii</taxon>
        <taxon>Neopterygii</taxon>
        <taxon>Teleostei</taxon>
        <taxon>Anguilliformes</taxon>
        <taxon>Synaphobranchidae</taxon>
        <taxon>Synaphobranchus</taxon>
    </lineage>
</organism>
<keyword evidence="2" id="KW-1185">Reference proteome</keyword>
<dbReference type="EMBL" id="JAINUF010000010">
    <property type="protein sequence ID" value="KAJ8348156.1"/>
    <property type="molecule type" value="Genomic_DNA"/>
</dbReference>
<accession>A0A9Q1EZQ2</accession>
<evidence type="ECO:0000313" key="1">
    <source>
        <dbReference type="EMBL" id="KAJ8348156.1"/>
    </source>
</evidence>
<dbReference type="Proteomes" id="UP001152622">
    <property type="component" value="Chromosome 10"/>
</dbReference>
<proteinExistence type="predicted"/>
<protein>
    <submittedName>
        <fullName evidence="1">Uncharacterized protein</fullName>
    </submittedName>
</protein>
<name>A0A9Q1EZQ2_SYNKA</name>
<evidence type="ECO:0000313" key="2">
    <source>
        <dbReference type="Proteomes" id="UP001152622"/>
    </source>
</evidence>
<gene>
    <name evidence="1" type="ORF">SKAU_G00267450</name>
</gene>
<comment type="caution">
    <text evidence="1">The sequence shown here is derived from an EMBL/GenBank/DDBJ whole genome shotgun (WGS) entry which is preliminary data.</text>
</comment>
<dbReference type="AlphaFoldDB" id="A0A9Q1EZQ2"/>
<reference evidence="1" key="1">
    <citation type="journal article" date="2023" name="Science">
        <title>Genome structures resolve the early diversification of teleost fishes.</title>
        <authorList>
            <person name="Parey E."/>
            <person name="Louis A."/>
            <person name="Montfort J."/>
            <person name="Bouchez O."/>
            <person name="Roques C."/>
            <person name="Iampietro C."/>
            <person name="Lluch J."/>
            <person name="Castinel A."/>
            <person name="Donnadieu C."/>
            <person name="Desvignes T."/>
            <person name="Floi Bucao C."/>
            <person name="Jouanno E."/>
            <person name="Wen M."/>
            <person name="Mejri S."/>
            <person name="Dirks R."/>
            <person name="Jansen H."/>
            <person name="Henkel C."/>
            <person name="Chen W.J."/>
            <person name="Zahm M."/>
            <person name="Cabau C."/>
            <person name="Klopp C."/>
            <person name="Thompson A.W."/>
            <person name="Robinson-Rechavi M."/>
            <person name="Braasch I."/>
            <person name="Lecointre G."/>
            <person name="Bobe J."/>
            <person name="Postlethwait J.H."/>
            <person name="Berthelot C."/>
            <person name="Roest Crollius H."/>
            <person name="Guiguen Y."/>
        </authorList>
    </citation>
    <scope>NUCLEOTIDE SEQUENCE</scope>
    <source>
        <strain evidence="1">WJC10195</strain>
    </source>
</reference>